<dbReference type="RefSeq" id="WP_188649095.1">
    <property type="nucleotide sequence ID" value="NZ_BMHQ01000021.1"/>
</dbReference>
<dbReference type="PANTHER" id="PTHR45033:SF3">
    <property type="entry name" value="DEHYDROGENASE, PUTATIVE (AFU_ORTHOLOGUE AFUA_2G13270)-RELATED"/>
    <property type="match status" value="1"/>
</dbReference>
<feature type="domain" description="Enoyl reductase (ER)" evidence="1">
    <location>
        <begin position="10"/>
        <end position="331"/>
    </location>
</feature>
<reference evidence="2" key="1">
    <citation type="journal article" date="2014" name="Int. J. Syst. Evol. Microbiol.">
        <title>Complete genome sequence of Corynebacterium casei LMG S-19264T (=DSM 44701T), isolated from a smear-ripened cheese.</title>
        <authorList>
            <consortium name="US DOE Joint Genome Institute (JGI-PGF)"/>
            <person name="Walter F."/>
            <person name="Albersmeier A."/>
            <person name="Kalinowski J."/>
            <person name="Ruckert C."/>
        </authorList>
    </citation>
    <scope>NUCLEOTIDE SEQUENCE</scope>
    <source>
        <strain evidence="2">CGMCC 1.15179</strain>
    </source>
</reference>
<dbReference type="Gene3D" id="3.90.180.10">
    <property type="entry name" value="Medium-chain alcohol dehydrogenases, catalytic domain"/>
    <property type="match status" value="1"/>
</dbReference>
<dbReference type="GO" id="GO:0016491">
    <property type="term" value="F:oxidoreductase activity"/>
    <property type="evidence" value="ECO:0007669"/>
    <property type="project" value="InterPro"/>
</dbReference>
<dbReference type="InterPro" id="IPR020843">
    <property type="entry name" value="ER"/>
</dbReference>
<reference evidence="2" key="2">
    <citation type="submission" date="2020-09" db="EMBL/GenBank/DDBJ databases">
        <authorList>
            <person name="Sun Q."/>
            <person name="Zhou Y."/>
        </authorList>
    </citation>
    <scope>NUCLEOTIDE SEQUENCE</scope>
    <source>
        <strain evidence="2">CGMCC 1.15179</strain>
    </source>
</reference>
<evidence type="ECO:0000313" key="3">
    <source>
        <dbReference type="Proteomes" id="UP000625210"/>
    </source>
</evidence>
<comment type="caution">
    <text evidence="2">The sequence shown here is derived from an EMBL/GenBank/DDBJ whole genome shotgun (WGS) entry which is preliminary data.</text>
</comment>
<name>A0A8J2YFC2_9BACL</name>
<dbReference type="InterPro" id="IPR036291">
    <property type="entry name" value="NAD(P)-bd_dom_sf"/>
</dbReference>
<protein>
    <submittedName>
        <fullName evidence="2">Alcohol dehydrogenase</fullName>
    </submittedName>
</protein>
<dbReference type="Proteomes" id="UP000625210">
    <property type="component" value="Unassembled WGS sequence"/>
</dbReference>
<keyword evidence="3" id="KW-1185">Reference proteome</keyword>
<dbReference type="InterPro" id="IPR011032">
    <property type="entry name" value="GroES-like_sf"/>
</dbReference>
<accession>A0A8J2YFC2</accession>
<organism evidence="2 3">
    <name type="scientific">Marinithermofilum abyssi</name>
    <dbReference type="NCBI Taxonomy" id="1571185"/>
    <lineage>
        <taxon>Bacteria</taxon>
        <taxon>Bacillati</taxon>
        <taxon>Bacillota</taxon>
        <taxon>Bacilli</taxon>
        <taxon>Bacillales</taxon>
        <taxon>Thermoactinomycetaceae</taxon>
        <taxon>Marinithermofilum</taxon>
    </lineage>
</organism>
<evidence type="ECO:0000313" key="2">
    <source>
        <dbReference type="EMBL" id="GGE29266.1"/>
    </source>
</evidence>
<dbReference type="EMBL" id="BMHQ01000021">
    <property type="protein sequence ID" value="GGE29266.1"/>
    <property type="molecule type" value="Genomic_DNA"/>
</dbReference>
<evidence type="ECO:0000259" key="1">
    <source>
        <dbReference type="SMART" id="SM00829"/>
    </source>
</evidence>
<gene>
    <name evidence="2" type="ORF">GCM10011571_34240</name>
</gene>
<dbReference type="InterPro" id="IPR052711">
    <property type="entry name" value="Zinc_ADH-like"/>
</dbReference>
<dbReference type="SUPFAM" id="SSF50129">
    <property type="entry name" value="GroES-like"/>
    <property type="match status" value="1"/>
</dbReference>
<sequence>MKAIVLREIGGPEKLRYEEVETPTPQAGEVLVKVKYAALNRRDVFITYGMYPGMKLPSILGADGAGEVVALESDVQGIAEGDEVIINPGLGWGAEESAPSREFHLLGMPVDGTYAQYIAVPAENIYPKPKHLTWEEAAALPLAGITAYRALITRGQVQEGETVLIPGIGSGVALYILQMAVTKGAKVYVTSSSEEKIERSKQLGAVGGVNYTSENWVKQLRGLIGGADLIVDGVGGPGFNDLISLTKIGGRIVTYGATNGPVPQYVLPKVFFKNMDIRGTTMGSPREFAQLLDLYERHQLRPVMDRSFHIEQATEAHQFMEKGRNFGKVTLVIGH</sequence>
<dbReference type="SUPFAM" id="SSF51735">
    <property type="entry name" value="NAD(P)-binding Rossmann-fold domains"/>
    <property type="match status" value="1"/>
</dbReference>
<dbReference type="Gene3D" id="3.40.50.720">
    <property type="entry name" value="NAD(P)-binding Rossmann-like Domain"/>
    <property type="match status" value="1"/>
</dbReference>
<dbReference type="PANTHER" id="PTHR45033">
    <property type="match status" value="1"/>
</dbReference>
<dbReference type="AlphaFoldDB" id="A0A8J2YFC2"/>
<proteinExistence type="predicted"/>
<dbReference type="InterPro" id="IPR013149">
    <property type="entry name" value="ADH-like_C"/>
</dbReference>
<dbReference type="Pfam" id="PF08240">
    <property type="entry name" value="ADH_N"/>
    <property type="match status" value="1"/>
</dbReference>
<dbReference type="SMART" id="SM00829">
    <property type="entry name" value="PKS_ER"/>
    <property type="match status" value="1"/>
</dbReference>
<dbReference type="InterPro" id="IPR013154">
    <property type="entry name" value="ADH-like_N"/>
</dbReference>
<dbReference type="Pfam" id="PF00107">
    <property type="entry name" value="ADH_zinc_N"/>
    <property type="match status" value="1"/>
</dbReference>